<comment type="caution">
    <text evidence="1">The sequence shown here is derived from an EMBL/GenBank/DDBJ whole genome shotgun (WGS) entry which is preliminary data.</text>
</comment>
<evidence type="ECO:0000313" key="1">
    <source>
        <dbReference type="EMBL" id="KAK8214847.1"/>
    </source>
</evidence>
<sequence length="864" mass="95942">MVFQRSLPQTPFTRPTDSKLDEGYSGGPEETRSQADSEINMQLEPADSEEDKSSEEAKNHILSLSDVPRFELLRDLVRGSLSQDQRSSLAYELLNSVPTSLIAGVVESLAGRLHRDPVSLPAELTTQIFLYLSPLDLLQSSVVSTRWRERALDSSLWKKMFNQEGWMAKAEELQEHEAKEATRRSDAGRRSRTQPSHRRKPDGELERSGSRKKMRESGGKRKSSSSIESMPHAENWREQHGRVEADEDQVMQEASSPELAAVGMKTPSTSSNSSMDAEPGDLQDASALPQAALPVGMPLTTPIVPTLFNDPSDLPRVNWQYLYKQRRLLERNWNKGRYTTFQIPHPDHMDQAHEECVYTIQFSGKWLVSGSRDKTIRVWDLDTQLLHGQPLKGPHTASVLCLQFDERENIIVSGGSDSFVVIWGFDFKTKKHRVIRKMDDAHSESVLNLRFDDRYLITCSKDKTIKIFNRQQVFLNDPIVPTAALHKLEQLDMNPLAEYSLLQTLEGHGAAVNAIQVFGNKIVSASGDRTIKLWDIQSGDCLRTYPGHTKGIACVQYDGRRIVSGSSDNTVRIFDAATSAEVACLSGHTNLVRTVQARFGDLLEDDEDLAAKAKVVDDEYFKAQRAGLTSAPAHHSRHQPAPRNPGSSDPSQICATGARIPPSGGGNRWSRIVSGSYDETVIIWKKDFDGKWIQSRRLHQDEILQSRRRRVPTAIPVPVPVHGHPVPGHGMPLAQAQAIHNAPVPPAHIPAPTTAQPVPAPAAATTAPQPQPPAPAPFHATPMHPAPGVPMPAHHIAALQNIPFVANAHPPFRNARDETNRIFKLQFDARRIVCCSQNRTIVGWDFANGDEELERASGFFGETS</sequence>
<protein>
    <submittedName>
        <fullName evidence="1">Uncharacterized protein</fullName>
    </submittedName>
</protein>
<dbReference type="EMBL" id="JAMKPW020000010">
    <property type="protein sequence ID" value="KAK8214847.1"/>
    <property type="molecule type" value="Genomic_DNA"/>
</dbReference>
<reference evidence="1" key="1">
    <citation type="submission" date="2024-02" db="EMBL/GenBank/DDBJ databases">
        <title>Metagenome Assembled Genome of Zalaria obscura JY119.</title>
        <authorList>
            <person name="Vighnesh L."/>
            <person name="Jagadeeshwari U."/>
            <person name="Venkata Ramana C."/>
            <person name="Sasikala C."/>
        </authorList>
    </citation>
    <scope>NUCLEOTIDE SEQUENCE</scope>
    <source>
        <strain evidence="1">JY119</strain>
    </source>
</reference>
<keyword evidence="2" id="KW-1185">Reference proteome</keyword>
<evidence type="ECO:0000313" key="2">
    <source>
        <dbReference type="Proteomes" id="UP001320706"/>
    </source>
</evidence>
<proteinExistence type="predicted"/>
<organism evidence="1 2">
    <name type="scientific">Zalaria obscura</name>
    <dbReference type="NCBI Taxonomy" id="2024903"/>
    <lineage>
        <taxon>Eukaryota</taxon>
        <taxon>Fungi</taxon>
        <taxon>Dikarya</taxon>
        <taxon>Ascomycota</taxon>
        <taxon>Pezizomycotina</taxon>
        <taxon>Dothideomycetes</taxon>
        <taxon>Dothideomycetidae</taxon>
        <taxon>Dothideales</taxon>
        <taxon>Zalariaceae</taxon>
        <taxon>Zalaria</taxon>
    </lineage>
</organism>
<gene>
    <name evidence="1" type="ORF">M8818_002430</name>
</gene>
<dbReference type="Proteomes" id="UP001320706">
    <property type="component" value="Unassembled WGS sequence"/>
</dbReference>
<name>A0ACC3SIS5_9PEZI</name>
<accession>A0ACC3SIS5</accession>